<evidence type="ECO:0000256" key="2">
    <source>
        <dbReference type="ARBA" id="ARBA00022670"/>
    </source>
</evidence>
<dbReference type="Proteomes" id="UP000834106">
    <property type="component" value="Chromosome 17"/>
</dbReference>
<accession>A0AAD2A3N5</accession>
<evidence type="ECO:0000256" key="6">
    <source>
        <dbReference type="PROSITE-ProRule" id="PRU10086"/>
    </source>
</evidence>
<dbReference type="GO" id="GO:0051117">
    <property type="term" value="F:ATPase binding"/>
    <property type="evidence" value="ECO:0007669"/>
    <property type="project" value="TreeGrafter"/>
</dbReference>
<dbReference type="Pfam" id="PF00574">
    <property type="entry name" value="CLP_protease"/>
    <property type="match status" value="1"/>
</dbReference>
<feature type="compositionally biased region" description="Basic and acidic residues" evidence="9">
    <location>
        <begin position="297"/>
        <end position="326"/>
    </location>
</feature>
<evidence type="ECO:0000256" key="4">
    <source>
        <dbReference type="ARBA" id="ARBA00022825"/>
    </source>
</evidence>
<gene>
    <name evidence="10" type="ORF">FPE_LOCUS28256</name>
</gene>
<evidence type="ECO:0000256" key="8">
    <source>
        <dbReference type="RuleBase" id="RU003567"/>
    </source>
</evidence>
<dbReference type="GO" id="GO:0004176">
    <property type="term" value="F:ATP-dependent peptidase activity"/>
    <property type="evidence" value="ECO:0007669"/>
    <property type="project" value="InterPro"/>
</dbReference>
<evidence type="ECO:0000313" key="10">
    <source>
        <dbReference type="EMBL" id="CAI9780826.1"/>
    </source>
</evidence>
<dbReference type="GO" id="GO:0004252">
    <property type="term" value="F:serine-type endopeptidase activity"/>
    <property type="evidence" value="ECO:0007669"/>
    <property type="project" value="UniProtKB-EC"/>
</dbReference>
<feature type="region of interest" description="Disordered" evidence="9">
    <location>
        <begin position="297"/>
        <end position="335"/>
    </location>
</feature>
<dbReference type="PANTHER" id="PTHR10381">
    <property type="entry name" value="ATP-DEPENDENT CLP PROTEASE PROTEOLYTIC SUBUNIT"/>
    <property type="match status" value="1"/>
</dbReference>
<evidence type="ECO:0000256" key="5">
    <source>
        <dbReference type="PROSITE-ProRule" id="PRU10085"/>
    </source>
</evidence>
<evidence type="ECO:0000313" key="11">
    <source>
        <dbReference type="Proteomes" id="UP000834106"/>
    </source>
</evidence>
<dbReference type="FunFam" id="3.90.226.10:FF:000001">
    <property type="entry name" value="ATP-dependent Clp protease proteolytic subunit"/>
    <property type="match status" value="1"/>
</dbReference>
<dbReference type="GO" id="GO:0009534">
    <property type="term" value="C:chloroplast thylakoid"/>
    <property type="evidence" value="ECO:0007669"/>
    <property type="project" value="UniProtKB-ARBA"/>
</dbReference>
<dbReference type="GO" id="GO:0009840">
    <property type="term" value="C:chloroplastic endopeptidase Clp complex"/>
    <property type="evidence" value="ECO:0007669"/>
    <property type="project" value="UniProtKB-ARBA"/>
</dbReference>
<dbReference type="InterPro" id="IPR001907">
    <property type="entry name" value="ClpP"/>
</dbReference>
<proteinExistence type="inferred from homology"/>
<dbReference type="HAMAP" id="MF_00444">
    <property type="entry name" value="ClpP"/>
    <property type="match status" value="1"/>
</dbReference>
<organism evidence="10 11">
    <name type="scientific">Fraxinus pennsylvanica</name>
    <dbReference type="NCBI Taxonomy" id="56036"/>
    <lineage>
        <taxon>Eukaryota</taxon>
        <taxon>Viridiplantae</taxon>
        <taxon>Streptophyta</taxon>
        <taxon>Embryophyta</taxon>
        <taxon>Tracheophyta</taxon>
        <taxon>Spermatophyta</taxon>
        <taxon>Magnoliopsida</taxon>
        <taxon>eudicotyledons</taxon>
        <taxon>Gunneridae</taxon>
        <taxon>Pentapetalae</taxon>
        <taxon>asterids</taxon>
        <taxon>lamiids</taxon>
        <taxon>Lamiales</taxon>
        <taxon>Oleaceae</taxon>
        <taxon>Oleeae</taxon>
        <taxon>Fraxinus</taxon>
    </lineage>
</organism>
<evidence type="ECO:0000256" key="3">
    <source>
        <dbReference type="ARBA" id="ARBA00022801"/>
    </source>
</evidence>
<dbReference type="PROSITE" id="PS00381">
    <property type="entry name" value="CLP_PROTEASE_SER"/>
    <property type="match status" value="1"/>
</dbReference>
<dbReference type="InterPro" id="IPR029045">
    <property type="entry name" value="ClpP/crotonase-like_dom_sf"/>
</dbReference>
<dbReference type="NCBIfam" id="NF009205">
    <property type="entry name" value="PRK12553.1"/>
    <property type="match status" value="1"/>
</dbReference>
<dbReference type="GO" id="GO:0006515">
    <property type="term" value="P:protein quality control for misfolded or incompletely synthesized proteins"/>
    <property type="evidence" value="ECO:0007669"/>
    <property type="project" value="TreeGrafter"/>
</dbReference>
<keyword evidence="2 7" id="KW-0645">Protease</keyword>
<dbReference type="EC" id="3.4.21.92" evidence="7"/>
<dbReference type="EMBL" id="OU503052">
    <property type="protein sequence ID" value="CAI9780826.1"/>
    <property type="molecule type" value="Genomic_DNA"/>
</dbReference>
<dbReference type="AlphaFoldDB" id="A0AAD2A3N5"/>
<dbReference type="InterPro" id="IPR033135">
    <property type="entry name" value="ClpP_His_AS"/>
</dbReference>
<keyword evidence="3 7" id="KW-0378">Hydrolase</keyword>
<evidence type="ECO:0000256" key="7">
    <source>
        <dbReference type="RuleBase" id="RU000549"/>
    </source>
</evidence>
<dbReference type="PROSITE" id="PS00382">
    <property type="entry name" value="CLP_PROTEASE_HIS"/>
    <property type="match status" value="1"/>
</dbReference>
<protein>
    <recommendedName>
        <fullName evidence="8">ATP-dependent Clp protease proteolytic subunit</fullName>
        <ecNumber evidence="7">3.4.21.92</ecNumber>
    </recommendedName>
</protein>
<dbReference type="CDD" id="cd07017">
    <property type="entry name" value="S14_ClpP_2"/>
    <property type="match status" value="1"/>
</dbReference>
<evidence type="ECO:0000256" key="1">
    <source>
        <dbReference type="ARBA" id="ARBA00007039"/>
    </source>
</evidence>
<feature type="active site" evidence="5">
    <location>
        <position position="172"/>
    </location>
</feature>
<keyword evidence="11" id="KW-1185">Reference proteome</keyword>
<dbReference type="InterPro" id="IPR018215">
    <property type="entry name" value="ClpP_Ser_AS"/>
</dbReference>
<dbReference type="Gene3D" id="3.90.226.10">
    <property type="entry name" value="2-enoyl-CoA Hydratase, Chain A, domain 1"/>
    <property type="match status" value="1"/>
</dbReference>
<dbReference type="NCBIfam" id="NF001368">
    <property type="entry name" value="PRK00277.1"/>
    <property type="match status" value="1"/>
</dbReference>
<dbReference type="SUPFAM" id="SSF52096">
    <property type="entry name" value="ClpP/crotonase"/>
    <property type="match status" value="1"/>
</dbReference>
<evidence type="ECO:0000256" key="9">
    <source>
        <dbReference type="SAM" id="MobiDB-lite"/>
    </source>
</evidence>
<name>A0AAD2A3N5_9LAMI</name>
<dbReference type="PRINTS" id="PR00127">
    <property type="entry name" value="CLPPROTEASEP"/>
</dbReference>
<sequence>MERASLAFTTASSAPSTFLYRRSTIFKQSHTNSGLLLPTSTPISSNISRTRKGNFSVKAVNQSSSSGNQTLSSSWDVSNYAAPSWLPRFEELDTTNMLLRQRIIFLGTQIDDVTADFVITQLLLLDSEDQEKDIRLFINSPGGSVTAGMGIYDAMKLCKADVSTICMGLAASMGAFLLAAGSKGKRYCMPNSRVMIHQPLGTAGGKATEMSIRIREMAYHKVKLNKILSRITGKPEEKIEVDTDRDNFMNAWEAKEYGLVDAVIDDGKPGLVAPIADASPPPKTRVWDLWKIEGSKKARKNLPSEERILESENASGKRTDDNRGTEKEEEAPAPI</sequence>
<reference evidence="10" key="1">
    <citation type="submission" date="2023-05" db="EMBL/GenBank/DDBJ databases">
        <authorList>
            <person name="Huff M."/>
        </authorList>
    </citation>
    <scope>NUCLEOTIDE SEQUENCE</scope>
</reference>
<comment type="similarity">
    <text evidence="1 8">Belongs to the peptidase S14 family.</text>
</comment>
<dbReference type="PANTHER" id="PTHR10381:SF50">
    <property type="entry name" value="ATP-DEPENDENT CLP PROTEASE PROTEOLYTIC SUBUNIT 3, CHLOROPLASTIC"/>
    <property type="match status" value="1"/>
</dbReference>
<dbReference type="InterPro" id="IPR023562">
    <property type="entry name" value="ClpP/TepA"/>
</dbReference>
<keyword evidence="4 7" id="KW-0720">Serine protease</keyword>
<feature type="active site" evidence="6">
    <location>
        <position position="197"/>
    </location>
</feature>